<keyword evidence="4" id="KW-0804">Transcription</keyword>
<dbReference type="InterPro" id="IPR036603">
    <property type="entry name" value="RBP11-like"/>
</dbReference>
<proteinExistence type="inferred from homology"/>
<dbReference type="InterPro" id="IPR011263">
    <property type="entry name" value="DNA-dir_RNA_pol_RpoA/D/Rpb3"/>
</dbReference>
<dbReference type="GO" id="GO:0046983">
    <property type="term" value="F:protein dimerization activity"/>
    <property type="evidence" value="ECO:0007669"/>
    <property type="project" value="InterPro"/>
</dbReference>
<evidence type="ECO:0000256" key="4">
    <source>
        <dbReference type="ARBA" id="ARBA00023163"/>
    </source>
</evidence>
<dbReference type="InterPro" id="IPR001514">
    <property type="entry name" value="DNA-dir_RNA_pol_30-40kDasu_CS"/>
</dbReference>
<evidence type="ECO:0000256" key="5">
    <source>
        <dbReference type="ARBA" id="ARBA00023242"/>
    </source>
</evidence>
<dbReference type="PROSITE" id="PS00446">
    <property type="entry name" value="RNA_POL_D_30KD"/>
    <property type="match status" value="1"/>
</dbReference>
<dbReference type="FunFam" id="2.170.120.12:FF:000002">
    <property type="entry name" value="DNA-directed RNA polymerase II subunit RPB3"/>
    <property type="match status" value="1"/>
</dbReference>
<dbReference type="SMART" id="SM00662">
    <property type="entry name" value="RPOLD"/>
    <property type="match status" value="1"/>
</dbReference>
<dbReference type="InterPro" id="IPR036643">
    <property type="entry name" value="RNApol_insert_sf"/>
</dbReference>
<dbReference type="CDD" id="cd07031">
    <property type="entry name" value="RNAP_II_RPB3"/>
    <property type="match status" value="1"/>
</dbReference>
<protein>
    <recommendedName>
        <fullName evidence="7">DNA-directed RNA polymerase II subunit RPB3</fullName>
    </recommendedName>
</protein>
<feature type="domain" description="DNA-directed RNA polymerase RpoA/D/Rpb3-type" evidence="9">
    <location>
        <begin position="26"/>
        <end position="270"/>
    </location>
</feature>
<evidence type="ECO:0000256" key="7">
    <source>
        <dbReference type="ARBA" id="ARBA00072506"/>
    </source>
</evidence>
<dbReference type="InterPro" id="IPR050518">
    <property type="entry name" value="Rpo3/RPB3_RNA_Pol_subunit"/>
</dbReference>
<name>A0A9P8VDW1_9PEZI</name>
<keyword evidence="5" id="KW-0539">Nucleus</keyword>
<dbReference type="SUPFAM" id="SSF55257">
    <property type="entry name" value="RBP11-like subunits of RNA polymerase"/>
    <property type="match status" value="1"/>
</dbReference>
<dbReference type="Pfam" id="PF01000">
    <property type="entry name" value="RNA_pol_A_bac"/>
    <property type="match status" value="1"/>
</dbReference>
<dbReference type="PANTHER" id="PTHR11800">
    <property type="entry name" value="DNA-DIRECTED RNA POLYMERASE"/>
    <property type="match status" value="1"/>
</dbReference>
<dbReference type="GO" id="GO:0006366">
    <property type="term" value="P:transcription by RNA polymerase II"/>
    <property type="evidence" value="ECO:0007669"/>
    <property type="project" value="TreeGrafter"/>
</dbReference>
<evidence type="ECO:0000256" key="8">
    <source>
        <dbReference type="SAM" id="MobiDB-lite"/>
    </source>
</evidence>
<keyword evidence="3 10" id="KW-0240">DNA-directed RNA polymerase</keyword>
<feature type="region of interest" description="Disordered" evidence="8">
    <location>
        <begin position="292"/>
        <end position="340"/>
    </location>
</feature>
<dbReference type="InterPro" id="IPR022842">
    <property type="entry name" value="RNAP_Rpo3/Rpb3/RPAC1"/>
</dbReference>
<feature type="compositionally biased region" description="Polar residues" evidence="8">
    <location>
        <begin position="299"/>
        <end position="340"/>
    </location>
</feature>
<evidence type="ECO:0000313" key="10">
    <source>
        <dbReference type="EMBL" id="KAH6688611.1"/>
    </source>
</evidence>
<reference evidence="10" key="1">
    <citation type="journal article" date="2021" name="Nat. Commun.">
        <title>Genetic determinants of endophytism in the Arabidopsis root mycobiome.</title>
        <authorList>
            <person name="Mesny F."/>
            <person name="Miyauchi S."/>
            <person name="Thiergart T."/>
            <person name="Pickel B."/>
            <person name="Atanasova L."/>
            <person name="Karlsson M."/>
            <person name="Huettel B."/>
            <person name="Barry K.W."/>
            <person name="Haridas S."/>
            <person name="Chen C."/>
            <person name="Bauer D."/>
            <person name="Andreopoulos W."/>
            <person name="Pangilinan J."/>
            <person name="LaButti K."/>
            <person name="Riley R."/>
            <person name="Lipzen A."/>
            <person name="Clum A."/>
            <person name="Drula E."/>
            <person name="Henrissat B."/>
            <person name="Kohler A."/>
            <person name="Grigoriev I.V."/>
            <person name="Martin F.M."/>
            <person name="Hacquard S."/>
        </authorList>
    </citation>
    <scope>NUCLEOTIDE SEQUENCE</scope>
    <source>
        <strain evidence="10">MPI-SDFR-AT-0117</strain>
    </source>
</reference>
<organism evidence="10 11">
    <name type="scientific">Plectosphaerella plurivora</name>
    <dbReference type="NCBI Taxonomy" id="936078"/>
    <lineage>
        <taxon>Eukaryota</taxon>
        <taxon>Fungi</taxon>
        <taxon>Dikarya</taxon>
        <taxon>Ascomycota</taxon>
        <taxon>Pezizomycotina</taxon>
        <taxon>Sordariomycetes</taxon>
        <taxon>Hypocreomycetidae</taxon>
        <taxon>Glomerellales</taxon>
        <taxon>Plectosphaerellaceae</taxon>
        <taxon>Plectosphaerella</taxon>
    </lineage>
</organism>
<comment type="subcellular location">
    <subcellularLocation>
        <location evidence="1">Nucleus</location>
    </subcellularLocation>
</comment>
<dbReference type="NCBIfam" id="NF001988">
    <property type="entry name" value="PRK00783.1"/>
    <property type="match status" value="1"/>
</dbReference>
<dbReference type="Gene3D" id="3.30.1360.10">
    <property type="entry name" value="RNA polymerase, RBP11-like subunit"/>
    <property type="match status" value="1"/>
</dbReference>
<dbReference type="GO" id="GO:0005665">
    <property type="term" value="C:RNA polymerase II, core complex"/>
    <property type="evidence" value="ECO:0007669"/>
    <property type="project" value="TreeGrafter"/>
</dbReference>
<evidence type="ECO:0000256" key="2">
    <source>
        <dbReference type="ARBA" id="ARBA00011730"/>
    </source>
</evidence>
<dbReference type="AlphaFoldDB" id="A0A9P8VDW1"/>
<dbReference type="OrthoDB" id="270173at2759"/>
<sequence length="340" mass="37366">MDFDPMMLDGDAAGPSVKISNTASDRVVFNLANCDLSFANSIRRVIQAEVPTIAVDLVEIESNTSVLADEFIAHRLGLIPLHSKDVSSLLYSRDCDCEQYCDNCSVRLTLHAKCTGSEIMKVYASDLVVDSFRQNGTVGNPVITDPEGLGSLICKLRTGQELKINCIAKKGIAKEHAKWMPTAAVGFEYDPHNKLHHLDMWYETNWAAEWPDSKNAHQEDPPQENEPFDYNAVPGKFYFDVESAGNIEPDQIIQEGIKIMQEKLALVLHTLTGEADTGMNGDDFDGPRSPNMAMDEGNWQDQGYTTPYNAGNQSSWGGNNATTPYNTSTPYGASGSSGWN</sequence>
<dbReference type="InterPro" id="IPR011262">
    <property type="entry name" value="DNA-dir_RNA_pol_insert"/>
</dbReference>
<dbReference type="Proteomes" id="UP000770015">
    <property type="component" value="Unassembled WGS sequence"/>
</dbReference>
<dbReference type="GO" id="GO:0003899">
    <property type="term" value="F:DNA-directed RNA polymerase activity"/>
    <property type="evidence" value="ECO:0007669"/>
    <property type="project" value="InterPro"/>
</dbReference>
<comment type="caution">
    <text evidence="10">The sequence shown here is derived from an EMBL/GenBank/DDBJ whole genome shotgun (WGS) entry which is preliminary data.</text>
</comment>
<evidence type="ECO:0000256" key="1">
    <source>
        <dbReference type="ARBA" id="ARBA00004123"/>
    </source>
</evidence>
<evidence type="ECO:0000313" key="11">
    <source>
        <dbReference type="Proteomes" id="UP000770015"/>
    </source>
</evidence>
<comment type="similarity">
    <text evidence="6">Belongs to the archaeal Rpo3/eukaryotic RPB3 RNA polymerase subunit family.</text>
</comment>
<dbReference type="GO" id="GO:0003677">
    <property type="term" value="F:DNA binding"/>
    <property type="evidence" value="ECO:0007669"/>
    <property type="project" value="InterPro"/>
</dbReference>
<dbReference type="PANTHER" id="PTHR11800:SF2">
    <property type="entry name" value="DNA-DIRECTED RNA POLYMERASE II SUBUNIT RPB3"/>
    <property type="match status" value="1"/>
</dbReference>
<dbReference type="EMBL" id="JAGSXJ010000009">
    <property type="protein sequence ID" value="KAH6688611.1"/>
    <property type="molecule type" value="Genomic_DNA"/>
</dbReference>
<dbReference type="HAMAP" id="MF_00320">
    <property type="entry name" value="RNApol_arch_Rpo3"/>
    <property type="match status" value="1"/>
</dbReference>
<comment type="subunit">
    <text evidence="2">Component of the RNA polymerase II (Pol II) complex consisting of 12 subunits.</text>
</comment>
<gene>
    <name evidence="10" type="ORF">F5X68DRAFT_168545</name>
</gene>
<dbReference type="SUPFAM" id="SSF56553">
    <property type="entry name" value="Insert subdomain of RNA polymerase alpha subunit"/>
    <property type="match status" value="1"/>
</dbReference>
<dbReference type="Gene3D" id="2.170.120.12">
    <property type="entry name" value="DNA-directed RNA polymerase, insert domain"/>
    <property type="match status" value="1"/>
</dbReference>
<dbReference type="Pfam" id="PF01193">
    <property type="entry name" value="RNA_pol_L"/>
    <property type="match status" value="1"/>
</dbReference>
<evidence type="ECO:0000259" key="9">
    <source>
        <dbReference type="SMART" id="SM00662"/>
    </source>
</evidence>
<evidence type="ECO:0000256" key="3">
    <source>
        <dbReference type="ARBA" id="ARBA00022478"/>
    </source>
</evidence>
<keyword evidence="11" id="KW-1185">Reference proteome</keyword>
<evidence type="ECO:0000256" key="6">
    <source>
        <dbReference type="ARBA" id="ARBA00025804"/>
    </source>
</evidence>
<accession>A0A9P8VDW1</accession>